<dbReference type="SUPFAM" id="SSF51126">
    <property type="entry name" value="Pectin lyase-like"/>
    <property type="match status" value="1"/>
</dbReference>
<organism evidence="2 3">
    <name type="scientific">Arachidicoccus ginsenosidivorans</name>
    <dbReference type="NCBI Taxonomy" id="496057"/>
    <lineage>
        <taxon>Bacteria</taxon>
        <taxon>Pseudomonadati</taxon>
        <taxon>Bacteroidota</taxon>
        <taxon>Chitinophagia</taxon>
        <taxon>Chitinophagales</taxon>
        <taxon>Chitinophagaceae</taxon>
        <taxon>Arachidicoccus</taxon>
    </lineage>
</organism>
<dbReference type="Proteomes" id="UP000321291">
    <property type="component" value="Chromosome"/>
</dbReference>
<keyword evidence="3" id="KW-1185">Reference proteome</keyword>
<protein>
    <submittedName>
        <fullName evidence="2">DUF5123 domain-containing protein</fullName>
    </submittedName>
</protein>
<evidence type="ECO:0000259" key="1">
    <source>
        <dbReference type="Pfam" id="PF16318"/>
    </source>
</evidence>
<name>A0A5B8VQZ7_9BACT</name>
<dbReference type="SUPFAM" id="SSF49265">
    <property type="entry name" value="Fibronectin type III"/>
    <property type="match status" value="1"/>
</dbReference>
<feature type="domain" description="DUF4957" evidence="1">
    <location>
        <begin position="330"/>
        <end position="404"/>
    </location>
</feature>
<proteinExistence type="predicted"/>
<dbReference type="RefSeq" id="WP_146783576.1">
    <property type="nucleotide sequence ID" value="NZ_CP042434.1"/>
</dbReference>
<dbReference type="PROSITE" id="PS51257">
    <property type="entry name" value="PROKAR_LIPOPROTEIN"/>
    <property type="match status" value="1"/>
</dbReference>
<reference evidence="2 3" key="1">
    <citation type="journal article" date="2017" name="Int. J. Syst. Evol. Microbiol.">
        <title>Arachidicoccus ginsenosidivorans sp. nov., with ginsenoside-converting activity isolated from ginseng cultivating soil.</title>
        <authorList>
            <person name="Siddiqi M.Z."/>
            <person name="Aslam Z."/>
            <person name="Im W.T."/>
        </authorList>
    </citation>
    <scope>NUCLEOTIDE SEQUENCE [LARGE SCALE GENOMIC DNA]</scope>
    <source>
        <strain evidence="2 3">Gsoil 809</strain>
    </source>
</reference>
<dbReference type="KEGG" id="agi:FSB73_14365"/>
<dbReference type="OrthoDB" id="691503at2"/>
<evidence type="ECO:0000313" key="2">
    <source>
        <dbReference type="EMBL" id="QEC72688.1"/>
    </source>
</evidence>
<sequence>MKNILLKLLALIIVAAFVTSCQKKVNRWPVDPSHDRLFKPLVFEVQSTAATAVTINYTRSIGADKYVFEFSKDSLEFKDIVRTVEILSDTLTPFSVSPTPTRTAYHTLFEDLDGTSGYSVRMKCVDSAGNESKYSMLYFMTPAEQLFDRSEQSTNQIQLFWTPTDRVTHITVSDPITLSEIKKVPLTDDDKTKGTAVVTGLNPGTAYKIDIFNNEVLRGTENLHTTGLKDAVIVPVSPGDDINALLADQVVKGNPIVTLLFKGGLSYDIGSVKVPTGLTSLSFTGEKEVFGANAMASTLNLSGVALEGKVFEDLIFEKVRLIGGTGDYLINQGDDNTQIERYGFSNCDIENYRGVVRVQNKVIKLGQISLENSLVQNTGGYGVINVGGNKVTLDSIKVTNNTLIDMGAQLMDVRAMVPLIVVNNNTIYNQNAALTQLIRLDKNNLPGAFTAENNIISGTNAGAPLKAFSLDFAGSFAGSYRTTEMDISQDFPEITLFQGSANDLFVNPAAGDFSIIPLNGFGGTGKAGDPRWFTKL</sequence>
<dbReference type="InterPro" id="IPR032530">
    <property type="entry name" value="DUF4957"/>
</dbReference>
<accession>A0A5B8VQZ7</accession>
<dbReference type="Pfam" id="PF16318">
    <property type="entry name" value="DUF4957"/>
    <property type="match status" value="1"/>
</dbReference>
<gene>
    <name evidence="2" type="ORF">FSB73_14365</name>
</gene>
<dbReference type="InterPro" id="IPR036116">
    <property type="entry name" value="FN3_sf"/>
</dbReference>
<dbReference type="AlphaFoldDB" id="A0A5B8VQZ7"/>
<evidence type="ECO:0000313" key="3">
    <source>
        <dbReference type="Proteomes" id="UP000321291"/>
    </source>
</evidence>
<dbReference type="EMBL" id="CP042434">
    <property type="protein sequence ID" value="QEC72688.1"/>
    <property type="molecule type" value="Genomic_DNA"/>
</dbReference>
<dbReference type="InterPro" id="IPR011050">
    <property type="entry name" value="Pectin_lyase_fold/virulence"/>
</dbReference>